<keyword evidence="12" id="KW-1185">Reference proteome</keyword>
<dbReference type="InterPro" id="IPR017900">
    <property type="entry name" value="4Fe4S_Fe_S_CS"/>
</dbReference>
<accession>A0ABQ6ZKA8</accession>
<feature type="binding site" evidence="9">
    <location>
        <position position="253"/>
    </location>
    <ligand>
        <name>[4Fe-4S] cluster</name>
        <dbReference type="ChEBI" id="CHEBI:49883"/>
        <label>2</label>
    </ligand>
</feature>
<reference evidence="11 12" key="1">
    <citation type="submission" date="2017-10" db="EMBL/GenBank/DDBJ databases">
        <title>Whole genome sequencing of members of genus Pseudoxanthomonas.</title>
        <authorList>
            <person name="Kumar S."/>
            <person name="Bansal K."/>
            <person name="Kaur A."/>
            <person name="Patil P."/>
            <person name="Sharma S."/>
            <person name="Patil P.B."/>
        </authorList>
    </citation>
    <scope>NUCLEOTIDE SEQUENCE [LARGE SCALE GENOMIC DNA]</scope>
    <source>
        <strain evidence="11 12">DSM 17109</strain>
    </source>
</reference>
<keyword evidence="5 9" id="KW-0671">Queuosine biosynthesis</keyword>
<dbReference type="HAMAP" id="MF_00916">
    <property type="entry name" value="QueG"/>
    <property type="match status" value="1"/>
</dbReference>
<dbReference type="Pfam" id="PF13484">
    <property type="entry name" value="Fer4_16"/>
    <property type="match status" value="1"/>
</dbReference>
<dbReference type="PROSITE" id="PS00198">
    <property type="entry name" value="4FE4S_FER_1"/>
    <property type="match status" value="1"/>
</dbReference>
<comment type="cofactor">
    <cofactor evidence="9">
        <name>cob(II)alamin</name>
        <dbReference type="ChEBI" id="CHEBI:16304"/>
    </cofactor>
</comment>
<dbReference type="Gene3D" id="3.30.70.20">
    <property type="match status" value="1"/>
</dbReference>
<dbReference type="PANTHER" id="PTHR30002">
    <property type="entry name" value="EPOXYQUEUOSINE REDUCTASE"/>
    <property type="match status" value="1"/>
</dbReference>
<comment type="function">
    <text evidence="9">Catalyzes the conversion of epoxyqueuosine (oQ) to queuosine (Q), which is a hypermodified base found in the wobble positions of tRNA(Asp), tRNA(Asn), tRNA(His) and tRNA(Tyr).</text>
</comment>
<dbReference type="InterPro" id="IPR004453">
    <property type="entry name" value="QueG"/>
</dbReference>
<feature type="binding site" evidence="9">
    <location>
        <position position="146"/>
    </location>
    <ligand>
        <name>cob(II)alamin</name>
        <dbReference type="ChEBI" id="CHEBI:16304"/>
    </ligand>
</feature>
<dbReference type="RefSeq" id="WP_162336537.1">
    <property type="nucleotide sequence ID" value="NZ_JBHSRQ010000016.1"/>
</dbReference>
<evidence type="ECO:0000256" key="5">
    <source>
        <dbReference type="ARBA" id="ARBA00022785"/>
    </source>
</evidence>
<feature type="binding site" evidence="9">
    <location>
        <position position="203"/>
    </location>
    <ligand>
        <name>[4Fe-4S] cluster</name>
        <dbReference type="ChEBI" id="CHEBI:49883"/>
        <label>1</label>
    </ligand>
</feature>
<keyword evidence="1 9" id="KW-0004">4Fe-4S</keyword>
<evidence type="ECO:0000313" key="11">
    <source>
        <dbReference type="EMBL" id="KAF1726635.1"/>
    </source>
</evidence>
<keyword evidence="8 9" id="KW-0411">Iron-sulfur</keyword>
<feature type="binding site" evidence="9">
    <location>
        <position position="170"/>
    </location>
    <ligand>
        <name>cob(II)alamin</name>
        <dbReference type="ChEBI" id="CHEBI:16304"/>
    </ligand>
</feature>
<evidence type="ECO:0000256" key="7">
    <source>
        <dbReference type="ARBA" id="ARBA00023004"/>
    </source>
</evidence>
<feature type="binding site" evidence="9">
    <location>
        <position position="210"/>
    </location>
    <ligand>
        <name>[4Fe-4S] cluster</name>
        <dbReference type="ChEBI" id="CHEBI:49883"/>
        <label>2</label>
    </ligand>
</feature>
<keyword evidence="9" id="KW-0170">Cobalt</keyword>
<comment type="similarity">
    <text evidence="9">Belongs to the QueG family.</text>
</comment>
<keyword evidence="6 9" id="KW-0560">Oxidoreductase</keyword>
<dbReference type="Pfam" id="PF08331">
    <property type="entry name" value="QueG_DUF1730"/>
    <property type="match status" value="1"/>
</dbReference>
<comment type="pathway">
    <text evidence="9">tRNA modification; tRNA-queuosine biosynthesis.</text>
</comment>
<dbReference type="EMBL" id="PDWW01000003">
    <property type="protein sequence ID" value="KAF1726635.1"/>
    <property type="molecule type" value="Genomic_DNA"/>
</dbReference>
<comment type="caution">
    <text evidence="9">Lacks conserved residue(s) required for the propagation of feature annotation.</text>
</comment>
<name>A0ABQ6ZKA8_9GAMM</name>
<dbReference type="NCBIfam" id="TIGR00276">
    <property type="entry name" value="tRNA epoxyqueuosine(34) reductase QueG"/>
    <property type="match status" value="1"/>
</dbReference>
<comment type="subunit">
    <text evidence="9">Monomer.</text>
</comment>
<keyword evidence="9" id="KW-0846">Cobalamin</keyword>
<gene>
    <name evidence="9 11" type="primary">queG</name>
    <name evidence="11" type="ORF">CSC78_03525</name>
</gene>
<feature type="binding site" evidence="9">
    <location>
        <position position="260"/>
    </location>
    <ligand>
        <name>[4Fe-4S] cluster</name>
        <dbReference type="ChEBI" id="CHEBI:49883"/>
        <label>1</label>
    </ligand>
</feature>
<dbReference type="PROSITE" id="PS51379">
    <property type="entry name" value="4FE4S_FER_2"/>
    <property type="match status" value="1"/>
</dbReference>
<feature type="binding site" evidence="9">
    <location>
        <position position="200"/>
    </location>
    <ligand>
        <name>[4Fe-4S] cluster</name>
        <dbReference type="ChEBI" id="CHEBI:49883"/>
        <label>1</label>
    </ligand>
</feature>
<feature type="active site" description="Proton donor" evidence="9">
    <location>
        <position position="146"/>
    </location>
</feature>
<keyword evidence="4 9" id="KW-0479">Metal-binding</keyword>
<keyword evidence="7 9" id="KW-0408">Iron</keyword>
<evidence type="ECO:0000256" key="2">
    <source>
        <dbReference type="ARBA" id="ARBA00022490"/>
    </source>
</evidence>
<feature type="binding site" evidence="9">
    <location>
        <position position="228"/>
    </location>
    <ligand>
        <name>cob(II)alamin</name>
        <dbReference type="ChEBI" id="CHEBI:16304"/>
    </ligand>
</feature>
<feature type="binding site" evidence="9">
    <location>
        <position position="226"/>
    </location>
    <ligand>
        <name>[4Fe-4S] cluster</name>
        <dbReference type="ChEBI" id="CHEBI:49883"/>
        <label>2</label>
    </ligand>
</feature>
<feature type="domain" description="4Fe-4S ferredoxin-type" evidence="10">
    <location>
        <begin position="188"/>
        <end position="220"/>
    </location>
</feature>
<feature type="binding site" evidence="9">
    <location>
        <begin position="253"/>
        <end position="254"/>
    </location>
    <ligand>
        <name>cob(II)alamin</name>
        <dbReference type="ChEBI" id="CHEBI:16304"/>
    </ligand>
</feature>
<feature type="binding site" evidence="9">
    <location>
        <position position="181"/>
    </location>
    <ligand>
        <name>cob(II)alamin</name>
        <dbReference type="ChEBI" id="CHEBI:16304"/>
    </ligand>
</feature>
<protein>
    <recommendedName>
        <fullName evidence="9">Epoxyqueuosine reductase</fullName>
        <ecNumber evidence="9">1.17.99.6</ecNumber>
    </recommendedName>
    <alternativeName>
        <fullName evidence="9">Queuosine biosynthesis protein QueG</fullName>
    </alternativeName>
</protein>
<evidence type="ECO:0000256" key="8">
    <source>
        <dbReference type="ARBA" id="ARBA00023014"/>
    </source>
</evidence>
<feature type="binding site" evidence="9">
    <location>
        <position position="68"/>
    </location>
    <ligand>
        <name>cob(II)alamin</name>
        <dbReference type="ChEBI" id="CHEBI:16304"/>
    </ligand>
</feature>
<evidence type="ECO:0000256" key="6">
    <source>
        <dbReference type="ARBA" id="ARBA00023002"/>
    </source>
</evidence>
<sequence>MPSVGSTTTPPDPAALAHRVRTLAREFGFQRCGIAGIELGDDERHLRDWLAEGLYGSMEWMAQHGDKRSRPQELIPGTLRVISVGLDYGRNDSDDAWDTLRDGERAYVARYALGRDYHKLMRNRLQKLAECLQQEVGAFGHRVFVDSAPVLERALARNAGLGWIGKHTCLIDKDGGSWFFLGEIYVDLPLPVDTPASAHCGTCTRCIDVCPTQAITAPYRLDARRCISYLTIEHDGAIPEELRPAIGNRIFGCDDCQLVCPWNKFAKRTDEPDFRARNELDVATLPQLFAWDEAEFLRRTEGSAIRRSGHERWLRNIAVALGNAPTTPDVLAALASRREDPSPLVREHVAWALARHRLTVGATQVAKRADHKLATHVAPTRSRSARCGSGD</sequence>
<evidence type="ECO:0000256" key="1">
    <source>
        <dbReference type="ARBA" id="ARBA00022485"/>
    </source>
</evidence>
<comment type="catalytic activity">
    <reaction evidence="9">
        <text>epoxyqueuosine(34) in tRNA + AH2 = queuosine(34) in tRNA + A + H2O</text>
        <dbReference type="Rhea" id="RHEA:32159"/>
        <dbReference type="Rhea" id="RHEA-COMP:18571"/>
        <dbReference type="Rhea" id="RHEA-COMP:18582"/>
        <dbReference type="ChEBI" id="CHEBI:13193"/>
        <dbReference type="ChEBI" id="CHEBI:15377"/>
        <dbReference type="ChEBI" id="CHEBI:17499"/>
        <dbReference type="ChEBI" id="CHEBI:194431"/>
        <dbReference type="ChEBI" id="CHEBI:194443"/>
        <dbReference type="EC" id="1.17.99.6"/>
    </reaction>
</comment>
<feature type="binding site" evidence="9">
    <location>
        <position position="206"/>
    </location>
    <ligand>
        <name>[4Fe-4S] cluster</name>
        <dbReference type="ChEBI" id="CHEBI:49883"/>
        <label>1</label>
    </ligand>
</feature>
<evidence type="ECO:0000256" key="4">
    <source>
        <dbReference type="ARBA" id="ARBA00022723"/>
    </source>
</evidence>
<dbReference type="InterPro" id="IPR013542">
    <property type="entry name" value="QueG_DUF1730"/>
</dbReference>
<evidence type="ECO:0000256" key="3">
    <source>
        <dbReference type="ARBA" id="ARBA00022694"/>
    </source>
</evidence>
<proteinExistence type="inferred from homology"/>
<keyword evidence="2 9" id="KW-0963">Cytoplasm</keyword>
<dbReference type="PANTHER" id="PTHR30002:SF4">
    <property type="entry name" value="EPOXYQUEUOSINE REDUCTASE"/>
    <property type="match status" value="1"/>
</dbReference>
<evidence type="ECO:0000313" key="12">
    <source>
        <dbReference type="Proteomes" id="UP000781710"/>
    </source>
</evidence>
<dbReference type="Proteomes" id="UP000781710">
    <property type="component" value="Unassembled WGS sequence"/>
</dbReference>
<dbReference type="EC" id="1.17.99.6" evidence="9"/>
<feature type="binding site" evidence="9">
    <location>
        <position position="256"/>
    </location>
    <ligand>
        <name>[4Fe-4S] cluster</name>
        <dbReference type="ChEBI" id="CHEBI:49883"/>
        <label>2</label>
    </ligand>
</feature>
<organism evidence="11 12">
    <name type="scientific">Pseudoxanthomonas japonensis</name>
    <dbReference type="NCBI Taxonomy" id="69284"/>
    <lineage>
        <taxon>Bacteria</taxon>
        <taxon>Pseudomonadati</taxon>
        <taxon>Pseudomonadota</taxon>
        <taxon>Gammaproteobacteria</taxon>
        <taxon>Lysobacterales</taxon>
        <taxon>Lysobacteraceae</taxon>
        <taxon>Pseudoxanthomonas</taxon>
    </lineage>
</organism>
<comment type="cofactor">
    <cofactor evidence="9">
        <name>[4Fe-4S] cluster</name>
        <dbReference type="ChEBI" id="CHEBI:49883"/>
    </cofactor>
    <text evidence="9">Binds 2 [4Fe-4S] clusters per monomer.</text>
</comment>
<dbReference type="SUPFAM" id="SSF54862">
    <property type="entry name" value="4Fe-4S ferredoxins"/>
    <property type="match status" value="1"/>
</dbReference>
<dbReference type="InterPro" id="IPR017896">
    <property type="entry name" value="4Fe4S_Fe-S-bd"/>
</dbReference>
<evidence type="ECO:0000259" key="10">
    <source>
        <dbReference type="PROSITE" id="PS51379"/>
    </source>
</evidence>
<comment type="subcellular location">
    <subcellularLocation>
        <location evidence="9">Cytoplasm</location>
    </subcellularLocation>
</comment>
<evidence type="ECO:0000256" key="9">
    <source>
        <dbReference type="HAMAP-Rule" id="MF_00916"/>
    </source>
</evidence>
<keyword evidence="3 9" id="KW-0819">tRNA processing</keyword>
<comment type="caution">
    <text evidence="11">The sequence shown here is derived from an EMBL/GenBank/DDBJ whole genome shotgun (WGS) entry which is preliminary data.</text>
</comment>